<dbReference type="WBParaSite" id="GPUH_0001763801-mRNA-1">
    <property type="protein sequence ID" value="GPUH_0001763801-mRNA-1"/>
    <property type="gene ID" value="GPUH_0001763801"/>
</dbReference>
<feature type="region of interest" description="Disordered" evidence="1">
    <location>
        <begin position="1"/>
        <end position="81"/>
    </location>
</feature>
<feature type="compositionally biased region" description="Polar residues" evidence="1">
    <location>
        <begin position="48"/>
        <end position="75"/>
    </location>
</feature>
<dbReference type="AlphaFoldDB" id="A0A183E9H5"/>
<reference evidence="2 3" key="2">
    <citation type="submission" date="2018-11" db="EMBL/GenBank/DDBJ databases">
        <authorList>
            <consortium name="Pathogen Informatics"/>
        </authorList>
    </citation>
    <scope>NUCLEOTIDE SEQUENCE [LARGE SCALE GENOMIC DNA]</scope>
</reference>
<evidence type="ECO:0000313" key="4">
    <source>
        <dbReference type="WBParaSite" id="GPUH_0001763801-mRNA-1"/>
    </source>
</evidence>
<dbReference type="EMBL" id="UYRT01085422">
    <property type="protein sequence ID" value="VDN30128.1"/>
    <property type="molecule type" value="Genomic_DNA"/>
</dbReference>
<protein>
    <submittedName>
        <fullName evidence="2 4">Uncharacterized protein</fullName>
    </submittedName>
</protein>
<evidence type="ECO:0000256" key="1">
    <source>
        <dbReference type="SAM" id="MobiDB-lite"/>
    </source>
</evidence>
<evidence type="ECO:0000313" key="2">
    <source>
        <dbReference type="EMBL" id="VDN30128.1"/>
    </source>
</evidence>
<proteinExistence type="predicted"/>
<keyword evidence="3" id="KW-1185">Reference proteome</keyword>
<sequence>MTKRSNKREAKLVYKSQRKSLHAEQQQHSQKKASTTKKTRHKHRYAFNTDTFSIRGQRCSNTPARPSADYAQQITRCGWNR</sequence>
<evidence type="ECO:0000313" key="3">
    <source>
        <dbReference type="Proteomes" id="UP000271098"/>
    </source>
</evidence>
<accession>A0A183E9H5</accession>
<organism evidence="4">
    <name type="scientific">Gongylonema pulchrum</name>
    <dbReference type="NCBI Taxonomy" id="637853"/>
    <lineage>
        <taxon>Eukaryota</taxon>
        <taxon>Metazoa</taxon>
        <taxon>Ecdysozoa</taxon>
        <taxon>Nematoda</taxon>
        <taxon>Chromadorea</taxon>
        <taxon>Rhabditida</taxon>
        <taxon>Spirurina</taxon>
        <taxon>Spiruromorpha</taxon>
        <taxon>Spiruroidea</taxon>
        <taxon>Gongylonematidae</taxon>
        <taxon>Gongylonema</taxon>
    </lineage>
</organism>
<feature type="compositionally biased region" description="Basic residues" evidence="1">
    <location>
        <begin position="29"/>
        <end position="45"/>
    </location>
</feature>
<reference evidence="4" key="1">
    <citation type="submission" date="2016-06" db="UniProtKB">
        <authorList>
            <consortium name="WormBaseParasite"/>
        </authorList>
    </citation>
    <scope>IDENTIFICATION</scope>
</reference>
<name>A0A183E9H5_9BILA</name>
<dbReference type="Proteomes" id="UP000271098">
    <property type="component" value="Unassembled WGS sequence"/>
</dbReference>
<gene>
    <name evidence="2" type="ORF">GPUH_LOCUS17616</name>
</gene>